<dbReference type="Proteomes" id="UP000636793">
    <property type="component" value="Unassembled WGS sequence"/>
</dbReference>
<keyword evidence="7" id="KW-1185">Reference proteome</keyword>
<sequence length="263" mass="28340">MHPCPVLTIAHLSDSHFGAYDGAAHRTRRVLDHVDALDPRPDVVLLTGDIADHGAPQEYRQVRAMLDERVGGAPLLLCPGNHDVRAAYGEILRDLPADRGDDPINEAHLIGGVKFCMLDSLVAAPPGERIDHGQLGPDSLEWLDDELASGETAFVCLHHPPVDVHIDVMDPIGLRDADQLEAVLRRHDNVVATLAGHAHTACAMTFAGRPLLLPGGLVSTVTLDAEPLPEFTGELPPMFAVHFVDDGSTDSGVVTHWRALPDR</sequence>
<reference evidence="6" key="1">
    <citation type="journal article" date="2014" name="Int. J. Syst. Evol. Microbiol.">
        <title>Complete genome sequence of Corynebacterium casei LMG S-19264T (=DSM 44701T), isolated from a smear-ripened cheese.</title>
        <authorList>
            <consortium name="US DOE Joint Genome Institute (JGI-PGF)"/>
            <person name="Walter F."/>
            <person name="Albersmeier A."/>
            <person name="Kalinowski J."/>
            <person name="Ruckert C."/>
        </authorList>
    </citation>
    <scope>NUCLEOTIDE SEQUENCE</scope>
    <source>
        <strain evidence="6">CGMCC 1.15085</strain>
    </source>
</reference>
<dbReference type="InterPro" id="IPR004843">
    <property type="entry name" value="Calcineurin-like_PHP"/>
</dbReference>
<evidence type="ECO:0000313" key="6">
    <source>
        <dbReference type="EMBL" id="GGB27759.1"/>
    </source>
</evidence>
<dbReference type="PANTHER" id="PTHR42988">
    <property type="entry name" value="PHOSPHOHYDROLASE"/>
    <property type="match status" value="1"/>
</dbReference>
<evidence type="ECO:0000256" key="3">
    <source>
        <dbReference type="ARBA" id="ARBA00023004"/>
    </source>
</evidence>
<dbReference type="GO" id="GO:0016787">
    <property type="term" value="F:hydrolase activity"/>
    <property type="evidence" value="ECO:0007669"/>
    <property type="project" value="UniProtKB-KW"/>
</dbReference>
<dbReference type="PANTHER" id="PTHR42988:SF2">
    <property type="entry name" value="CYCLIC NUCLEOTIDE PHOSPHODIESTERASE CBUA0032-RELATED"/>
    <property type="match status" value="1"/>
</dbReference>
<dbReference type="SUPFAM" id="SSF56300">
    <property type="entry name" value="Metallo-dependent phosphatases"/>
    <property type="match status" value="1"/>
</dbReference>
<dbReference type="InterPro" id="IPR050884">
    <property type="entry name" value="CNP_phosphodiesterase-III"/>
</dbReference>
<evidence type="ECO:0000259" key="5">
    <source>
        <dbReference type="Pfam" id="PF00149"/>
    </source>
</evidence>
<dbReference type="AlphaFoldDB" id="A0A916T1L6"/>
<organism evidence="6 7">
    <name type="scientific">Flexivirga endophytica</name>
    <dbReference type="NCBI Taxonomy" id="1849103"/>
    <lineage>
        <taxon>Bacteria</taxon>
        <taxon>Bacillati</taxon>
        <taxon>Actinomycetota</taxon>
        <taxon>Actinomycetes</taxon>
        <taxon>Micrococcales</taxon>
        <taxon>Dermacoccaceae</taxon>
        <taxon>Flexivirga</taxon>
    </lineage>
</organism>
<dbReference type="Pfam" id="PF00149">
    <property type="entry name" value="Metallophos"/>
    <property type="match status" value="1"/>
</dbReference>
<keyword evidence="3" id="KW-0408">Iron</keyword>
<keyword evidence="1" id="KW-0479">Metal-binding</keyword>
<reference evidence="6" key="2">
    <citation type="submission" date="2020-09" db="EMBL/GenBank/DDBJ databases">
        <authorList>
            <person name="Sun Q."/>
            <person name="Zhou Y."/>
        </authorList>
    </citation>
    <scope>NUCLEOTIDE SEQUENCE</scope>
    <source>
        <strain evidence="6">CGMCC 1.15085</strain>
    </source>
</reference>
<dbReference type="Gene3D" id="3.60.21.10">
    <property type="match status" value="1"/>
</dbReference>
<feature type="domain" description="Calcineurin-like phosphoesterase" evidence="5">
    <location>
        <begin position="8"/>
        <end position="200"/>
    </location>
</feature>
<proteinExistence type="inferred from homology"/>
<accession>A0A916T1L6</accession>
<evidence type="ECO:0000313" key="7">
    <source>
        <dbReference type="Proteomes" id="UP000636793"/>
    </source>
</evidence>
<dbReference type="InterPro" id="IPR029052">
    <property type="entry name" value="Metallo-depent_PP-like"/>
</dbReference>
<dbReference type="GO" id="GO:0046872">
    <property type="term" value="F:metal ion binding"/>
    <property type="evidence" value="ECO:0007669"/>
    <property type="project" value="UniProtKB-KW"/>
</dbReference>
<gene>
    <name evidence="6" type="primary">cpdA</name>
    <name evidence="6" type="ORF">GCM10011492_17470</name>
</gene>
<dbReference type="EMBL" id="BMHI01000003">
    <property type="protein sequence ID" value="GGB27759.1"/>
    <property type="molecule type" value="Genomic_DNA"/>
</dbReference>
<evidence type="ECO:0000256" key="2">
    <source>
        <dbReference type="ARBA" id="ARBA00022801"/>
    </source>
</evidence>
<keyword evidence="2" id="KW-0378">Hydrolase</keyword>
<comment type="similarity">
    <text evidence="4">Belongs to the cyclic nucleotide phosphodiesterase class-III family.</text>
</comment>
<comment type="caution">
    <text evidence="6">The sequence shown here is derived from an EMBL/GenBank/DDBJ whole genome shotgun (WGS) entry which is preliminary data.</text>
</comment>
<protein>
    <submittedName>
        <fullName evidence="6">3',5'-cyclic adenosine monophosphate phosphodiesterase CpdA</fullName>
    </submittedName>
</protein>
<name>A0A916T1L6_9MICO</name>
<evidence type="ECO:0000256" key="1">
    <source>
        <dbReference type="ARBA" id="ARBA00022723"/>
    </source>
</evidence>
<evidence type="ECO:0000256" key="4">
    <source>
        <dbReference type="ARBA" id="ARBA00025742"/>
    </source>
</evidence>